<proteinExistence type="inferred from homology"/>
<dbReference type="CDD" id="cd06848">
    <property type="entry name" value="GCS_H"/>
    <property type="match status" value="1"/>
</dbReference>
<gene>
    <name evidence="6" type="primary">gcvH_1</name>
    <name evidence="3" type="synonym">gcvH</name>
    <name evidence="6" type="ORF">SCARUB_01243</name>
</gene>
<dbReference type="Pfam" id="PF01597">
    <property type="entry name" value="GCV_H"/>
    <property type="match status" value="1"/>
</dbReference>
<organism evidence="6 7">
    <name type="scientific">Candidatus Scalindua rubra</name>
    <dbReference type="NCBI Taxonomy" id="1872076"/>
    <lineage>
        <taxon>Bacteria</taxon>
        <taxon>Pseudomonadati</taxon>
        <taxon>Planctomycetota</taxon>
        <taxon>Candidatus Brocadiia</taxon>
        <taxon>Candidatus Brocadiales</taxon>
        <taxon>Candidatus Scalinduaceae</taxon>
        <taxon>Candidatus Scalindua</taxon>
    </lineage>
</organism>
<dbReference type="PANTHER" id="PTHR11715">
    <property type="entry name" value="GLYCINE CLEAVAGE SYSTEM H PROTEIN"/>
    <property type="match status" value="1"/>
</dbReference>
<name>A0A1E3XDD2_9BACT</name>
<comment type="similarity">
    <text evidence="1 3">Belongs to the GcvH family.</text>
</comment>
<dbReference type="PATRIC" id="fig|1872076.5.peg.1429"/>
<keyword evidence="2 3" id="KW-0450">Lipoyl</keyword>
<comment type="subunit">
    <text evidence="3">The glycine cleavage system is composed of four proteins: P, T, L and H.</text>
</comment>
<dbReference type="GO" id="GO:0005960">
    <property type="term" value="C:glycine cleavage complex"/>
    <property type="evidence" value="ECO:0007669"/>
    <property type="project" value="InterPro"/>
</dbReference>
<evidence type="ECO:0000259" key="5">
    <source>
        <dbReference type="PROSITE" id="PS50968"/>
    </source>
</evidence>
<evidence type="ECO:0000313" key="7">
    <source>
        <dbReference type="Proteomes" id="UP000094056"/>
    </source>
</evidence>
<dbReference type="GO" id="GO:0019464">
    <property type="term" value="P:glycine decarboxylation via glycine cleavage system"/>
    <property type="evidence" value="ECO:0007669"/>
    <property type="project" value="UniProtKB-UniRule"/>
</dbReference>
<dbReference type="InterPro" id="IPR000089">
    <property type="entry name" value="Biotin_lipoyl"/>
</dbReference>
<dbReference type="GO" id="GO:0009249">
    <property type="term" value="P:protein lipoylation"/>
    <property type="evidence" value="ECO:0007669"/>
    <property type="project" value="TreeGrafter"/>
</dbReference>
<dbReference type="GO" id="GO:0016491">
    <property type="term" value="F:oxidoreductase activity"/>
    <property type="evidence" value="ECO:0007669"/>
    <property type="project" value="UniProtKB-KW"/>
</dbReference>
<comment type="caution">
    <text evidence="6">The sequence shown here is derived from an EMBL/GenBank/DDBJ whole genome shotgun (WGS) entry which is preliminary data.</text>
</comment>
<dbReference type="HAMAP" id="MF_00272">
    <property type="entry name" value="GcvH"/>
    <property type="match status" value="1"/>
</dbReference>
<evidence type="ECO:0000256" key="4">
    <source>
        <dbReference type="PIRSR" id="PIRSR617453-50"/>
    </source>
</evidence>
<dbReference type="GO" id="GO:0005829">
    <property type="term" value="C:cytosol"/>
    <property type="evidence" value="ECO:0007669"/>
    <property type="project" value="TreeGrafter"/>
</dbReference>
<sequence>MNFPEDLFYAKTHEWAKKEGENKVRIGITSHAQNELGDVVYVELPALDTNVEAGKACAVIESVKAAYDIYAPVSGKVTEINNDLGNNPQLVNEDPYGKGWFFVIEMEDPQLLTNLMSNKEYEELCQTK</sequence>
<dbReference type="InterPro" id="IPR011053">
    <property type="entry name" value="Single_hybrid_motif"/>
</dbReference>
<accession>A0A1E3XDD2</accession>
<feature type="modified residue" description="N6-lipoyllysine" evidence="3 4">
    <location>
        <position position="64"/>
    </location>
</feature>
<protein>
    <recommendedName>
        <fullName evidence="3">Glycine cleavage system H protein</fullName>
    </recommendedName>
</protein>
<dbReference type="SUPFAM" id="SSF51230">
    <property type="entry name" value="Single hybrid motif"/>
    <property type="match status" value="1"/>
</dbReference>
<evidence type="ECO:0000256" key="1">
    <source>
        <dbReference type="ARBA" id="ARBA00009249"/>
    </source>
</evidence>
<dbReference type="NCBIfam" id="TIGR00527">
    <property type="entry name" value="gcvH"/>
    <property type="match status" value="1"/>
</dbReference>
<dbReference type="Gene3D" id="2.40.50.100">
    <property type="match status" value="1"/>
</dbReference>
<keyword evidence="6" id="KW-0560">Oxidoreductase</keyword>
<reference evidence="6 7" key="1">
    <citation type="submission" date="2016-07" db="EMBL/GenBank/DDBJ databases">
        <title>Draft genome of Scalindua rubra, obtained from a brine-seawater interface in the Red Sea, sheds light on salt adaptation in anammox bacteria.</title>
        <authorList>
            <person name="Speth D.R."/>
            <person name="Lagkouvardos I."/>
            <person name="Wang Y."/>
            <person name="Qian P.-Y."/>
            <person name="Dutilh B.E."/>
            <person name="Jetten M.S."/>
        </authorList>
    </citation>
    <scope>NUCLEOTIDE SEQUENCE [LARGE SCALE GENOMIC DNA]</scope>
    <source>
        <strain evidence="6">BSI-1</strain>
    </source>
</reference>
<dbReference type="InterPro" id="IPR017453">
    <property type="entry name" value="GCV_H_sub"/>
</dbReference>
<dbReference type="NCBIfam" id="NF002270">
    <property type="entry name" value="PRK01202.1"/>
    <property type="match status" value="1"/>
</dbReference>
<dbReference type="InterPro" id="IPR003016">
    <property type="entry name" value="2-oxoA_DH_lipoyl-BS"/>
</dbReference>
<dbReference type="PROSITE" id="PS00189">
    <property type="entry name" value="LIPOYL"/>
    <property type="match status" value="1"/>
</dbReference>
<dbReference type="AlphaFoldDB" id="A0A1E3XDD2"/>
<evidence type="ECO:0000256" key="3">
    <source>
        <dbReference type="HAMAP-Rule" id="MF_00272"/>
    </source>
</evidence>
<comment type="cofactor">
    <cofactor evidence="3">
        <name>(R)-lipoate</name>
        <dbReference type="ChEBI" id="CHEBI:83088"/>
    </cofactor>
    <text evidence="3">Binds 1 lipoyl cofactor covalently.</text>
</comment>
<dbReference type="PROSITE" id="PS50968">
    <property type="entry name" value="BIOTINYL_LIPOYL"/>
    <property type="match status" value="1"/>
</dbReference>
<dbReference type="EMBL" id="MAYW01000023">
    <property type="protein sequence ID" value="ODS33642.1"/>
    <property type="molecule type" value="Genomic_DNA"/>
</dbReference>
<comment type="function">
    <text evidence="3">The glycine cleavage system catalyzes the degradation of glycine. The H protein shuttles the methylamine group of glycine from the P protein to the T protein.</text>
</comment>
<feature type="domain" description="Lipoyl-binding" evidence="5">
    <location>
        <begin position="23"/>
        <end position="105"/>
    </location>
</feature>
<evidence type="ECO:0000313" key="6">
    <source>
        <dbReference type="EMBL" id="ODS33642.1"/>
    </source>
</evidence>
<dbReference type="PANTHER" id="PTHR11715:SF3">
    <property type="entry name" value="GLYCINE CLEAVAGE SYSTEM H PROTEIN-RELATED"/>
    <property type="match status" value="1"/>
</dbReference>
<dbReference type="InterPro" id="IPR033753">
    <property type="entry name" value="GCV_H/Fam206"/>
</dbReference>
<dbReference type="InterPro" id="IPR002930">
    <property type="entry name" value="GCV_H"/>
</dbReference>
<evidence type="ECO:0000256" key="2">
    <source>
        <dbReference type="ARBA" id="ARBA00022823"/>
    </source>
</evidence>
<dbReference type="Proteomes" id="UP000094056">
    <property type="component" value="Unassembled WGS sequence"/>
</dbReference>